<dbReference type="GO" id="GO:0047262">
    <property type="term" value="F:polygalacturonate 4-alpha-galacturonosyltransferase activity"/>
    <property type="evidence" value="ECO:0007669"/>
    <property type="project" value="InterPro"/>
</dbReference>
<dbReference type="Gene3D" id="3.90.550.10">
    <property type="entry name" value="Spore Coat Polysaccharide Biosynthesis Protein SpsA, Chain A"/>
    <property type="match status" value="1"/>
</dbReference>
<dbReference type="InterPro" id="IPR029044">
    <property type="entry name" value="Nucleotide-diphossugar_trans"/>
</dbReference>
<accession>W9QM73</accession>
<evidence type="ECO:0000256" key="3">
    <source>
        <dbReference type="ARBA" id="ARBA00022676"/>
    </source>
</evidence>
<sequence>MKGKVIGAIETCHEDESSFRRIDTFVNFSDPFVAKNFDINACTWAFGMNLIDLRQWRRKNLTSLYQKYLQLGSERPLWMAGSLPLGWVTFYNQTVALDRRWHILGLGYDSEVARADIERAAVIHYDGIMKPWLDIAIGRYKGYWNKYVKYEHPYLQQCNIHE</sequence>
<dbReference type="PANTHER" id="PTHR32116">
    <property type="entry name" value="GALACTURONOSYLTRANSFERASE 4-RELATED"/>
    <property type="match status" value="1"/>
</dbReference>
<comment type="similarity">
    <text evidence="2 5">Belongs to the glycosyltransferase 8 family.</text>
</comment>
<dbReference type="GO" id="GO:0045489">
    <property type="term" value="P:pectin biosynthetic process"/>
    <property type="evidence" value="ECO:0007669"/>
    <property type="project" value="UniProtKB-UniPathway"/>
</dbReference>
<name>W9QM73_9ROSA</name>
<keyword evidence="7" id="KW-1185">Reference proteome</keyword>
<evidence type="ECO:0000256" key="1">
    <source>
        <dbReference type="ARBA" id="ARBA00004877"/>
    </source>
</evidence>
<evidence type="ECO:0000313" key="7">
    <source>
        <dbReference type="Proteomes" id="UP000030645"/>
    </source>
</evidence>
<dbReference type="KEGG" id="mnt:21395776"/>
<evidence type="ECO:0000256" key="4">
    <source>
        <dbReference type="ARBA" id="ARBA00022679"/>
    </source>
</evidence>
<keyword evidence="5" id="KW-0333">Golgi apparatus</keyword>
<dbReference type="OrthoDB" id="411524at2759"/>
<comment type="subcellular location">
    <subcellularLocation>
        <location evidence="5">Golgi apparatus membrane</location>
        <topology evidence="5">Single-pass type II membrane protein</topology>
    </subcellularLocation>
</comment>
<keyword evidence="4 6" id="KW-0808">Transferase</keyword>
<dbReference type="AlphaFoldDB" id="W9QM73"/>
<dbReference type="eggNOG" id="ENOG502QT8Z">
    <property type="taxonomic scope" value="Eukaryota"/>
</dbReference>
<dbReference type="EC" id="2.4.1.-" evidence="5"/>
<dbReference type="Pfam" id="PF01501">
    <property type="entry name" value="Glyco_transf_8"/>
    <property type="match status" value="1"/>
</dbReference>
<gene>
    <name evidence="6" type="ORF">L484_012572</name>
</gene>
<protein>
    <recommendedName>
        <fullName evidence="5">Hexosyltransferase</fullName>
        <ecNumber evidence="5">2.4.1.-</ecNumber>
    </recommendedName>
</protein>
<dbReference type="SUPFAM" id="SSF53448">
    <property type="entry name" value="Nucleotide-diphospho-sugar transferases"/>
    <property type="match status" value="1"/>
</dbReference>
<proteinExistence type="inferred from homology"/>
<evidence type="ECO:0000256" key="5">
    <source>
        <dbReference type="RuleBase" id="RU362027"/>
    </source>
</evidence>
<dbReference type="EMBL" id="KE343371">
    <property type="protein sequence ID" value="EXB26578.1"/>
    <property type="molecule type" value="Genomic_DNA"/>
</dbReference>
<keyword evidence="5" id="KW-0961">Cell wall biogenesis/degradation</keyword>
<dbReference type="InterPro" id="IPR002495">
    <property type="entry name" value="Glyco_trans_8"/>
</dbReference>
<reference evidence="7" key="1">
    <citation type="submission" date="2013-01" db="EMBL/GenBank/DDBJ databases">
        <title>Draft Genome Sequence of a Mulberry Tree, Morus notabilis C.K. Schneid.</title>
        <authorList>
            <person name="He N."/>
            <person name="Zhao S."/>
        </authorList>
    </citation>
    <scope>NUCLEOTIDE SEQUENCE</scope>
</reference>
<comment type="pathway">
    <text evidence="1 5">Glycan metabolism; pectin biosynthesis.</text>
</comment>
<dbReference type="InterPro" id="IPR029993">
    <property type="entry name" value="GAUT"/>
</dbReference>
<evidence type="ECO:0000313" key="6">
    <source>
        <dbReference type="EMBL" id="EXB26578.1"/>
    </source>
</evidence>
<keyword evidence="3 5" id="KW-0328">Glycosyltransferase</keyword>
<organism evidence="6 7">
    <name type="scientific">Morus notabilis</name>
    <dbReference type="NCBI Taxonomy" id="981085"/>
    <lineage>
        <taxon>Eukaryota</taxon>
        <taxon>Viridiplantae</taxon>
        <taxon>Streptophyta</taxon>
        <taxon>Embryophyta</taxon>
        <taxon>Tracheophyta</taxon>
        <taxon>Spermatophyta</taxon>
        <taxon>Magnoliopsida</taxon>
        <taxon>eudicotyledons</taxon>
        <taxon>Gunneridae</taxon>
        <taxon>Pentapetalae</taxon>
        <taxon>rosids</taxon>
        <taxon>fabids</taxon>
        <taxon>Rosales</taxon>
        <taxon>Moraceae</taxon>
        <taxon>Moreae</taxon>
        <taxon>Morus</taxon>
    </lineage>
</organism>
<evidence type="ECO:0000256" key="2">
    <source>
        <dbReference type="ARBA" id="ARBA00006351"/>
    </source>
</evidence>
<dbReference type="PANTHER" id="PTHR32116:SF0">
    <property type="entry name" value="GALACTURONOSYLTRANSFERASE 6-RELATED"/>
    <property type="match status" value="1"/>
</dbReference>
<dbReference type="GO" id="GO:0000139">
    <property type="term" value="C:Golgi membrane"/>
    <property type="evidence" value="ECO:0007669"/>
    <property type="project" value="UniProtKB-SubCell"/>
</dbReference>
<dbReference type="UniPathway" id="UPA00845"/>
<dbReference type="Proteomes" id="UP000030645">
    <property type="component" value="Unassembled WGS sequence"/>
</dbReference>
<dbReference type="GO" id="GO:0071555">
    <property type="term" value="P:cell wall organization"/>
    <property type="evidence" value="ECO:0007669"/>
    <property type="project" value="UniProtKB-KW"/>
</dbReference>